<comment type="caution">
    <text evidence="6">The sequence shown here is derived from an EMBL/GenBank/DDBJ whole genome shotgun (WGS) entry which is preliminary data.</text>
</comment>
<sequence>MGVCQSCLGRRDSNAHQNDEDTGLLYDDANGIQYGSFGDQAVSGESDTVEVQRENEAIQHVISRTSNNMVDVFEIAPPPGIGRGSSSNFAYAGQGARLARYQHLVSKLSADEDSPPSGIKVGWLADDDTIEMQGNNPASLKTGEAGDDALVGTFADAAAAAAAATTSAAATEA</sequence>
<dbReference type="Proteomes" id="UP000029964">
    <property type="component" value="Unassembled WGS sequence"/>
</dbReference>
<evidence type="ECO:0000313" key="6">
    <source>
        <dbReference type="EMBL" id="KFH43967.1"/>
    </source>
</evidence>
<dbReference type="GO" id="GO:0032008">
    <property type="term" value="P:positive regulation of TOR signaling"/>
    <property type="evidence" value="ECO:0007669"/>
    <property type="project" value="InterPro"/>
</dbReference>
<accession>A0A086T3N5</accession>
<dbReference type="AlphaFoldDB" id="A0A086T3N5"/>
<dbReference type="Pfam" id="PF15454">
    <property type="entry name" value="LAMTOR"/>
    <property type="match status" value="1"/>
</dbReference>
<dbReference type="SMART" id="SM01262">
    <property type="entry name" value="LAMTOR"/>
    <property type="match status" value="1"/>
</dbReference>
<dbReference type="EMBL" id="JPKY01000057">
    <property type="protein sequence ID" value="KFH43967.1"/>
    <property type="molecule type" value="Genomic_DNA"/>
</dbReference>
<dbReference type="OrthoDB" id="5299893at2759"/>
<evidence type="ECO:0000256" key="4">
    <source>
        <dbReference type="ARBA" id="ARBA00023139"/>
    </source>
</evidence>
<dbReference type="GO" id="GO:0043410">
    <property type="term" value="P:positive regulation of MAPK cascade"/>
    <property type="evidence" value="ECO:0007669"/>
    <property type="project" value="InterPro"/>
</dbReference>
<dbReference type="GO" id="GO:0071986">
    <property type="term" value="C:Ragulator complex"/>
    <property type="evidence" value="ECO:0007669"/>
    <property type="project" value="InterPro"/>
</dbReference>
<dbReference type="InterPro" id="IPR028209">
    <property type="entry name" value="LAMTOR1/MEH1"/>
</dbReference>
<dbReference type="GO" id="GO:0045121">
    <property type="term" value="C:membrane raft"/>
    <property type="evidence" value="ECO:0007669"/>
    <property type="project" value="InterPro"/>
</dbReference>
<evidence type="ECO:0000256" key="1">
    <source>
        <dbReference type="ARBA" id="ARBA00004308"/>
    </source>
</evidence>
<dbReference type="GO" id="GO:0001919">
    <property type="term" value="P:regulation of receptor recycling"/>
    <property type="evidence" value="ECO:0007669"/>
    <property type="project" value="InterPro"/>
</dbReference>
<keyword evidence="7" id="KW-1185">Reference proteome</keyword>
<dbReference type="HOGENOM" id="CLU_108580_0_0_1"/>
<evidence type="ECO:0000313" key="7">
    <source>
        <dbReference type="Proteomes" id="UP000029964"/>
    </source>
</evidence>
<keyword evidence="4" id="KW-0564">Palmitate</keyword>
<evidence type="ECO:0000256" key="5">
    <source>
        <dbReference type="ARBA" id="ARBA00023288"/>
    </source>
</evidence>
<keyword evidence="2" id="KW-0519">Myristate</keyword>
<name>A0A086T3N5_HAPC1</name>
<keyword evidence="3" id="KW-0472">Membrane</keyword>
<evidence type="ECO:0000256" key="2">
    <source>
        <dbReference type="ARBA" id="ARBA00022707"/>
    </source>
</evidence>
<dbReference type="GO" id="GO:0016197">
    <property type="term" value="P:endosomal transport"/>
    <property type="evidence" value="ECO:0007669"/>
    <property type="project" value="InterPro"/>
</dbReference>
<comment type="subcellular location">
    <subcellularLocation>
        <location evidence="1">Endomembrane system</location>
    </subcellularLocation>
</comment>
<keyword evidence="5" id="KW-0449">Lipoprotein</keyword>
<evidence type="ECO:0008006" key="8">
    <source>
        <dbReference type="Google" id="ProtNLM"/>
    </source>
</evidence>
<organism evidence="6 7">
    <name type="scientific">Hapsidospora chrysogenum (strain ATCC 11550 / CBS 779.69 / DSM 880 / IAM 14645 / JCM 23072 / IMI 49137)</name>
    <name type="common">Acremonium chrysogenum</name>
    <dbReference type="NCBI Taxonomy" id="857340"/>
    <lineage>
        <taxon>Eukaryota</taxon>
        <taxon>Fungi</taxon>
        <taxon>Dikarya</taxon>
        <taxon>Ascomycota</taxon>
        <taxon>Pezizomycotina</taxon>
        <taxon>Sordariomycetes</taxon>
        <taxon>Hypocreomycetidae</taxon>
        <taxon>Hypocreales</taxon>
        <taxon>Bionectriaceae</taxon>
        <taxon>Hapsidospora</taxon>
    </lineage>
</organism>
<evidence type="ECO:0000256" key="3">
    <source>
        <dbReference type="ARBA" id="ARBA00023136"/>
    </source>
</evidence>
<reference evidence="7" key="1">
    <citation type="journal article" date="2014" name="Genome Announc.">
        <title>Genome sequence and annotation of Acremonium chrysogenum, producer of the beta-lactam antibiotic cephalosporin C.</title>
        <authorList>
            <person name="Terfehr D."/>
            <person name="Dahlmann T.A."/>
            <person name="Specht T."/>
            <person name="Zadra I."/>
            <person name="Kuernsteiner H."/>
            <person name="Kueck U."/>
        </authorList>
    </citation>
    <scope>NUCLEOTIDE SEQUENCE [LARGE SCALE GENOMIC DNA]</scope>
    <source>
        <strain evidence="7">ATCC 11550 / CBS 779.69 / DSM 880 / IAM 14645 / JCM 23072 / IMI 49137</strain>
    </source>
</reference>
<protein>
    <recommendedName>
        <fullName evidence="8">Late endosomal/lysosomal adaptor and MAPK and MTOR activator-like protein</fullName>
    </recommendedName>
</protein>
<proteinExistence type="predicted"/>
<dbReference type="GO" id="GO:0071230">
    <property type="term" value="P:cellular response to amino acid stimulus"/>
    <property type="evidence" value="ECO:0007669"/>
    <property type="project" value="InterPro"/>
</dbReference>
<dbReference type="GO" id="GO:0031902">
    <property type="term" value="C:late endosome membrane"/>
    <property type="evidence" value="ECO:0007669"/>
    <property type="project" value="InterPro"/>
</dbReference>
<gene>
    <name evidence="6" type="ORF">ACRE_052420</name>
</gene>